<dbReference type="AlphaFoldDB" id="A0A8J6C2P3"/>
<keyword evidence="3" id="KW-0378">Hydrolase</keyword>
<keyword evidence="2" id="KW-0479">Metal-binding</keyword>
<organism evidence="5 6">
    <name type="scientific">Eleutherodactylus coqui</name>
    <name type="common">Puerto Rican coqui</name>
    <dbReference type="NCBI Taxonomy" id="57060"/>
    <lineage>
        <taxon>Eukaryota</taxon>
        <taxon>Metazoa</taxon>
        <taxon>Chordata</taxon>
        <taxon>Craniata</taxon>
        <taxon>Vertebrata</taxon>
        <taxon>Euteleostomi</taxon>
        <taxon>Amphibia</taxon>
        <taxon>Batrachia</taxon>
        <taxon>Anura</taxon>
        <taxon>Neobatrachia</taxon>
        <taxon>Hyloidea</taxon>
        <taxon>Eleutherodactylidae</taxon>
        <taxon>Eleutherodactylinae</taxon>
        <taxon>Eleutherodactylus</taxon>
        <taxon>Eleutherodactylus</taxon>
    </lineage>
</organism>
<comment type="similarity">
    <text evidence="1">Belongs to the 5'(3')-deoxyribonucleotidase family.</text>
</comment>
<dbReference type="Pfam" id="PF05761">
    <property type="entry name" value="5_nucleotid"/>
    <property type="match status" value="1"/>
</dbReference>
<sequence length="77" mass="8933">GSLKEKTVENLPKYVVKDPKLPLLLSRMNEVGKVFLVTNSDYKYTHKIMTYLFDFQHGPKVCYHCVSPTLFSLPMRP</sequence>
<dbReference type="Proteomes" id="UP000770717">
    <property type="component" value="Unassembled WGS sequence"/>
</dbReference>
<accession>A0A8J6C2P3</accession>
<dbReference type="GO" id="GO:0008253">
    <property type="term" value="F:5'-nucleotidase activity"/>
    <property type="evidence" value="ECO:0007669"/>
    <property type="project" value="TreeGrafter"/>
</dbReference>
<dbReference type="GO" id="GO:0046040">
    <property type="term" value="P:IMP metabolic process"/>
    <property type="evidence" value="ECO:0007669"/>
    <property type="project" value="TreeGrafter"/>
</dbReference>
<dbReference type="InterPro" id="IPR036412">
    <property type="entry name" value="HAD-like_sf"/>
</dbReference>
<dbReference type="Gene3D" id="3.40.50.1000">
    <property type="entry name" value="HAD superfamily/HAD-like"/>
    <property type="match status" value="1"/>
</dbReference>
<dbReference type="SUPFAM" id="SSF56784">
    <property type="entry name" value="HAD-like"/>
    <property type="match status" value="1"/>
</dbReference>
<gene>
    <name evidence="5" type="ORF">GDO78_017859</name>
</gene>
<dbReference type="GO" id="GO:0046085">
    <property type="term" value="P:adenosine metabolic process"/>
    <property type="evidence" value="ECO:0007669"/>
    <property type="project" value="TreeGrafter"/>
</dbReference>
<dbReference type="OrthoDB" id="10252832at2759"/>
<proteinExistence type="inferred from homology"/>
<reference evidence="5" key="1">
    <citation type="thesis" date="2020" institute="ProQuest LLC" country="789 East Eisenhower Parkway, Ann Arbor, MI, USA">
        <title>Comparative Genomics and Chromosome Evolution.</title>
        <authorList>
            <person name="Mudd A.B."/>
        </authorList>
    </citation>
    <scope>NUCLEOTIDE SEQUENCE</scope>
    <source>
        <strain evidence="5">HN-11 Male</strain>
        <tissue evidence="5">Kidney and liver</tissue>
    </source>
</reference>
<dbReference type="InterPro" id="IPR023214">
    <property type="entry name" value="HAD_sf"/>
</dbReference>
<keyword evidence="4" id="KW-0460">Magnesium</keyword>
<evidence type="ECO:0000256" key="1">
    <source>
        <dbReference type="ARBA" id="ARBA00009589"/>
    </source>
</evidence>
<evidence type="ECO:0000256" key="4">
    <source>
        <dbReference type="ARBA" id="ARBA00022842"/>
    </source>
</evidence>
<protein>
    <submittedName>
        <fullName evidence="5">Uncharacterized protein</fullName>
    </submittedName>
</protein>
<dbReference type="GO" id="GO:0046872">
    <property type="term" value="F:metal ion binding"/>
    <property type="evidence" value="ECO:0007669"/>
    <property type="project" value="UniProtKB-KW"/>
</dbReference>
<dbReference type="InterPro" id="IPR008380">
    <property type="entry name" value="HAD-SF_hydro_IG_5-nucl"/>
</dbReference>
<evidence type="ECO:0000256" key="3">
    <source>
        <dbReference type="ARBA" id="ARBA00022801"/>
    </source>
</evidence>
<dbReference type="EMBL" id="WNTK01027552">
    <property type="protein sequence ID" value="KAG9461167.1"/>
    <property type="molecule type" value="Genomic_DNA"/>
</dbReference>
<evidence type="ECO:0000256" key="2">
    <source>
        <dbReference type="ARBA" id="ARBA00022723"/>
    </source>
</evidence>
<evidence type="ECO:0000313" key="5">
    <source>
        <dbReference type="EMBL" id="KAG9461167.1"/>
    </source>
</evidence>
<dbReference type="PANTHER" id="PTHR12103:SF17">
    <property type="entry name" value="CYTOSOLIC PURINE 5'-NUCLEOTIDASE"/>
    <property type="match status" value="1"/>
</dbReference>
<evidence type="ECO:0000313" key="6">
    <source>
        <dbReference type="Proteomes" id="UP000770717"/>
    </source>
</evidence>
<dbReference type="PANTHER" id="PTHR12103">
    <property type="entry name" value="5'-NUCLEOTIDASE DOMAIN-CONTAINING"/>
    <property type="match status" value="1"/>
</dbReference>
<comment type="caution">
    <text evidence="5">The sequence shown here is derived from an EMBL/GenBank/DDBJ whole genome shotgun (WGS) entry which is preliminary data.</text>
</comment>
<name>A0A8J6C2P3_ELECQ</name>
<keyword evidence="6" id="KW-1185">Reference proteome</keyword>
<feature type="non-terminal residue" evidence="5">
    <location>
        <position position="1"/>
    </location>
</feature>